<gene>
    <name evidence="2" type="ORF">GCM10023220_30380</name>
</gene>
<comment type="caution">
    <text evidence="2">The sequence shown here is derived from an EMBL/GenBank/DDBJ whole genome shotgun (WGS) entry which is preliminary data.</text>
</comment>
<dbReference type="Proteomes" id="UP001501265">
    <property type="component" value="Unassembled WGS sequence"/>
</dbReference>
<evidence type="ECO:0000256" key="1">
    <source>
        <dbReference type="SAM" id="MobiDB-lite"/>
    </source>
</evidence>
<evidence type="ECO:0000313" key="2">
    <source>
        <dbReference type="EMBL" id="GAA4799994.1"/>
    </source>
</evidence>
<name>A0ABP9BUW7_9ACTN</name>
<sequence>MEGIRLGAHGDVVLAADRAKLPRKRAKSLPQGAASATFPCGTSRELAGKRPLVCRLDFLKKRLILPDLSNTWALRSANRLVMPGKSVPLSISRSDREATASGRNQMPGRLSAQADLGAHHCD</sequence>
<dbReference type="EMBL" id="BAABIG010000025">
    <property type="protein sequence ID" value="GAA4799994.1"/>
    <property type="molecule type" value="Genomic_DNA"/>
</dbReference>
<protein>
    <submittedName>
        <fullName evidence="2">Uncharacterized protein</fullName>
    </submittedName>
</protein>
<reference evidence="3" key="1">
    <citation type="journal article" date="2019" name="Int. J. Syst. Evol. Microbiol.">
        <title>The Global Catalogue of Microorganisms (GCM) 10K type strain sequencing project: providing services to taxonomists for standard genome sequencing and annotation.</title>
        <authorList>
            <consortium name="The Broad Institute Genomics Platform"/>
            <consortium name="The Broad Institute Genome Sequencing Center for Infectious Disease"/>
            <person name="Wu L."/>
            <person name="Ma J."/>
        </authorList>
    </citation>
    <scope>NUCLEOTIDE SEQUENCE [LARGE SCALE GENOMIC DNA]</scope>
    <source>
        <strain evidence="3">JCM 18081</strain>
    </source>
</reference>
<accession>A0ABP9BUW7</accession>
<evidence type="ECO:0000313" key="3">
    <source>
        <dbReference type="Proteomes" id="UP001501265"/>
    </source>
</evidence>
<proteinExistence type="predicted"/>
<organism evidence="2 3">
    <name type="scientific">Streptomyces ziwulingensis</name>
    <dbReference type="NCBI Taxonomy" id="1045501"/>
    <lineage>
        <taxon>Bacteria</taxon>
        <taxon>Bacillati</taxon>
        <taxon>Actinomycetota</taxon>
        <taxon>Actinomycetes</taxon>
        <taxon>Kitasatosporales</taxon>
        <taxon>Streptomycetaceae</taxon>
        <taxon>Streptomyces</taxon>
    </lineage>
</organism>
<keyword evidence="3" id="KW-1185">Reference proteome</keyword>
<feature type="region of interest" description="Disordered" evidence="1">
    <location>
        <begin position="85"/>
        <end position="122"/>
    </location>
</feature>